<evidence type="ECO:0000256" key="1">
    <source>
        <dbReference type="ARBA" id="ARBA00004141"/>
    </source>
</evidence>
<keyword evidence="2 5" id="KW-0812">Transmembrane</keyword>
<sequence length="59" mass="5900">MAAANPGSGVFSVYAAKAYGPVAGATVGWLWWLQLVVVIAAEALGAAGLLTTIFPALPV</sequence>
<dbReference type="InterPro" id="IPR004841">
    <property type="entry name" value="AA-permease/SLC12A_dom"/>
</dbReference>
<dbReference type="STRING" id="861266.ARTSIC4J27_3171"/>
<comment type="caution">
    <text evidence="7">The sequence shown here is derived from an EMBL/GenBank/DDBJ whole genome shotgun (WGS) entry which is preliminary data.</text>
</comment>
<dbReference type="Proteomes" id="UP000035722">
    <property type="component" value="Unassembled WGS sequence"/>
</dbReference>
<keyword evidence="4 5" id="KW-0472">Membrane</keyword>
<evidence type="ECO:0000256" key="2">
    <source>
        <dbReference type="ARBA" id="ARBA00022692"/>
    </source>
</evidence>
<proteinExistence type="predicted"/>
<accession>A0A024H629</accession>
<evidence type="ECO:0000256" key="5">
    <source>
        <dbReference type="SAM" id="Phobius"/>
    </source>
</evidence>
<organism evidence="7 8">
    <name type="scientific">Pseudarthrobacter siccitolerans</name>
    <dbReference type="NCBI Taxonomy" id="861266"/>
    <lineage>
        <taxon>Bacteria</taxon>
        <taxon>Bacillati</taxon>
        <taxon>Actinomycetota</taxon>
        <taxon>Actinomycetes</taxon>
        <taxon>Micrococcales</taxon>
        <taxon>Micrococcaceae</taxon>
        <taxon>Pseudarthrobacter</taxon>
    </lineage>
</organism>
<feature type="domain" description="Amino acid permease/ SLC12A" evidence="6">
    <location>
        <begin position="1"/>
        <end position="58"/>
    </location>
</feature>
<evidence type="ECO:0000313" key="7">
    <source>
        <dbReference type="EMBL" id="CCQ47191.1"/>
    </source>
</evidence>
<evidence type="ECO:0000313" key="8">
    <source>
        <dbReference type="Proteomes" id="UP000035722"/>
    </source>
</evidence>
<feature type="transmembrane region" description="Helical" evidence="5">
    <location>
        <begin position="29"/>
        <end position="57"/>
    </location>
</feature>
<protein>
    <submittedName>
        <fullName evidence="7">Putative membrane protein</fullName>
    </submittedName>
</protein>
<gene>
    <name evidence="7" type="ORF">ARTSIC4J27_3171</name>
</gene>
<comment type="subcellular location">
    <subcellularLocation>
        <location evidence="1">Membrane</location>
        <topology evidence="1">Multi-pass membrane protein</topology>
    </subcellularLocation>
</comment>
<dbReference type="GO" id="GO:0055085">
    <property type="term" value="P:transmembrane transport"/>
    <property type="evidence" value="ECO:0007669"/>
    <property type="project" value="InterPro"/>
</dbReference>
<reference evidence="8" key="1">
    <citation type="journal article" date="2014" name="Genome Announc.">
        <title>Genome Sequence of Arthrobacter siccitolerans 4J27, a Xeroprotectant-Producing Desiccation-Tolerant Microorganism.</title>
        <authorList>
            <person name="Manzanera M."/>
            <person name="Santa-Cruz-Calvo L."/>
            <person name="Vilchez J.I."/>
            <person name="Garcia-Fontana C."/>
            <person name="Silva-Castro G.A."/>
            <person name="Calvo C."/>
            <person name="Gonzalez-Lopez J."/>
        </authorList>
    </citation>
    <scope>NUCLEOTIDE SEQUENCE [LARGE SCALE GENOMIC DNA]</scope>
    <source>
        <strain evidence="8">4J27</strain>
    </source>
</reference>
<dbReference type="AlphaFoldDB" id="A0A024H629"/>
<dbReference type="EMBL" id="CAQI01000048">
    <property type="protein sequence ID" value="CCQ47191.1"/>
    <property type="molecule type" value="Genomic_DNA"/>
</dbReference>
<keyword evidence="8" id="KW-1185">Reference proteome</keyword>
<dbReference type="Gene3D" id="1.20.1740.10">
    <property type="entry name" value="Amino acid/polyamine transporter I"/>
    <property type="match status" value="1"/>
</dbReference>
<dbReference type="GO" id="GO:0016020">
    <property type="term" value="C:membrane"/>
    <property type="evidence" value="ECO:0007669"/>
    <property type="project" value="UniProtKB-SubCell"/>
</dbReference>
<evidence type="ECO:0000256" key="3">
    <source>
        <dbReference type="ARBA" id="ARBA00022989"/>
    </source>
</evidence>
<keyword evidence="3 5" id="KW-1133">Transmembrane helix</keyword>
<name>A0A024H629_9MICC</name>
<dbReference type="Pfam" id="PF00324">
    <property type="entry name" value="AA_permease"/>
    <property type="match status" value="1"/>
</dbReference>
<evidence type="ECO:0000256" key="4">
    <source>
        <dbReference type="ARBA" id="ARBA00023136"/>
    </source>
</evidence>
<evidence type="ECO:0000259" key="6">
    <source>
        <dbReference type="Pfam" id="PF00324"/>
    </source>
</evidence>